<proteinExistence type="inferred from homology"/>
<dbReference type="SMART" id="SM00179">
    <property type="entry name" value="EGF_CA"/>
    <property type="match status" value="6"/>
</dbReference>
<evidence type="ECO:0000259" key="11">
    <source>
        <dbReference type="PROSITE" id="PS50026"/>
    </source>
</evidence>
<keyword evidence="6" id="KW-0677">Repeat</keyword>
<dbReference type="InterPro" id="IPR049883">
    <property type="entry name" value="NOTCH1_EGF-like"/>
</dbReference>
<evidence type="ECO:0000313" key="13">
    <source>
        <dbReference type="Proteomes" id="UP001159405"/>
    </source>
</evidence>
<dbReference type="PROSITE" id="PS01186">
    <property type="entry name" value="EGF_2"/>
    <property type="match status" value="4"/>
</dbReference>
<dbReference type="Pfam" id="PF12662">
    <property type="entry name" value="cEGF"/>
    <property type="match status" value="3"/>
</dbReference>
<evidence type="ECO:0000256" key="1">
    <source>
        <dbReference type="ARBA" id="ARBA00004498"/>
    </source>
</evidence>
<dbReference type="InterPro" id="IPR026823">
    <property type="entry name" value="cEGF"/>
</dbReference>
<keyword evidence="5 10" id="KW-0732">Signal</keyword>
<dbReference type="PANTHER" id="PTHR24050">
    <property type="entry name" value="PA14 DOMAIN-CONTAINING PROTEIN"/>
    <property type="match status" value="1"/>
</dbReference>
<keyword evidence="13" id="KW-1185">Reference proteome</keyword>
<feature type="domain" description="EGF-like" evidence="11">
    <location>
        <begin position="297"/>
        <end position="335"/>
    </location>
</feature>
<dbReference type="InterPro" id="IPR000152">
    <property type="entry name" value="EGF-type_Asp/Asn_hydroxyl_site"/>
</dbReference>
<gene>
    <name evidence="12" type="ORF">PLOB_00046580</name>
</gene>
<keyword evidence="8" id="KW-0325">Glycoprotein</keyword>
<protein>
    <recommendedName>
        <fullName evidence="11">EGF-like domain-containing protein</fullName>
    </recommendedName>
</protein>
<evidence type="ECO:0000256" key="10">
    <source>
        <dbReference type="SAM" id="SignalP"/>
    </source>
</evidence>
<comment type="caution">
    <text evidence="12">The sequence shown here is derived from an EMBL/GenBank/DDBJ whole genome shotgun (WGS) entry which is preliminary data.</text>
</comment>
<dbReference type="Pfam" id="PF14670">
    <property type="entry name" value="FXa_inhibition"/>
    <property type="match status" value="2"/>
</dbReference>
<dbReference type="SMART" id="SM00181">
    <property type="entry name" value="EGF"/>
    <property type="match status" value="9"/>
</dbReference>
<evidence type="ECO:0000256" key="4">
    <source>
        <dbReference type="ARBA" id="ARBA00022536"/>
    </source>
</evidence>
<evidence type="ECO:0000256" key="6">
    <source>
        <dbReference type="ARBA" id="ARBA00022737"/>
    </source>
</evidence>
<dbReference type="Pfam" id="PF07645">
    <property type="entry name" value="EGF_CA"/>
    <property type="match status" value="1"/>
</dbReference>
<keyword evidence="7" id="KW-1015">Disulfide bond</keyword>
<dbReference type="PROSITE" id="PS00010">
    <property type="entry name" value="ASX_HYDROXYL"/>
    <property type="match status" value="3"/>
</dbReference>
<evidence type="ECO:0000256" key="7">
    <source>
        <dbReference type="ARBA" id="ARBA00023157"/>
    </source>
</evidence>
<keyword evidence="3" id="KW-0272">Extracellular matrix</keyword>
<keyword evidence="4 9" id="KW-0245">EGF-like domain</keyword>
<dbReference type="InterPro" id="IPR013032">
    <property type="entry name" value="EGF-like_CS"/>
</dbReference>
<evidence type="ECO:0000256" key="8">
    <source>
        <dbReference type="ARBA" id="ARBA00023180"/>
    </source>
</evidence>
<dbReference type="CDD" id="cd00054">
    <property type="entry name" value="EGF_CA"/>
    <property type="match status" value="2"/>
</dbReference>
<feature type="signal peptide" evidence="10">
    <location>
        <begin position="1"/>
        <end position="27"/>
    </location>
</feature>
<name>A0ABN8PPY8_9CNID</name>
<feature type="domain" description="EGF-like" evidence="11">
    <location>
        <begin position="416"/>
        <end position="456"/>
    </location>
</feature>
<dbReference type="InterPro" id="IPR052235">
    <property type="entry name" value="Nephronectin_domain"/>
</dbReference>
<evidence type="ECO:0000256" key="2">
    <source>
        <dbReference type="ARBA" id="ARBA00006127"/>
    </source>
</evidence>
<accession>A0ABN8PPY8</accession>
<dbReference type="Pfam" id="PF12661">
    <property type="entry name" value="hEGF"/>
    <property type="match status" value="1"/>
</dbReference>
<dbReference type="Proteomes" id="UP001159405">
    <property type="component" value="Unassembled WGS sequence"/>
</dbReference>
<dbReference type="PANTHER" id="PTHR24050:SF27">
    <property type="entry name" value="FIBRILLIN-1"/>
    <property type="match status" value="1"/>
</dbReference>
<dbReference type="PROSITE" id="PS50026">
    <property type="entry name" value="EGF_3"/>
    <property type="match status" value="4"/>
</dbReference>
<feature type="chain" id="PRO_5046765926" description="EGF-like domain-containing protein" evidence="10">
    <location>
        <begin position="28"/>
        <end position="580"/>
    </location>
</feature>
<reference evidence="12 13" key="1">
    <citation type="submission" date="2022-05" db="EMBL/GenBank/DDBJ databases">
        <authorList>
            <consortium name="Genoscope - CEA"/>
            <person name="William W."/>
        </authorList>
    </citation>
    <scope>NUCLEOTIDE SEQUENCE [LARGE SCALE GENOMIC DNA]</scope>
</reference>
<dbReference type="InterPro" id="IPR001881">
    <property type="entry name" value="EGF-like_Ca-bd_dom"/>
</dbReference>
<dbReference type="InterPro" id="IPR018097">
    <property type="entry name" value="EGF_Ca-bd_CS"/>
</dbReference>
<sequence length="580" mass="64329">MYQRVKFVGALLCAAGALMLVLQPCEAKPKRVRLTILKSLLIVDSQGMDVIENAVELTKMAETKASKRVFMEDNHFIKRVAMVETSLNRSSKVGGLWNVDHCAFKTSQSKRKENKRLATLLKTVRRTFGVAWAKVRYSDLRRPLYSVLAARIILEMTERSVPRGLRNQAKFWLETYHACAQKSTQQQEEMKSKFIRVVKRSCHSELLKCEHFCREPANEKAECGCKGGYVLQSDGTSCAAGSSRSPTSTKAAEPQSTETGCGNGLKCEHKCIKYGGKSQCTCNNGYQLHMNGFSCVDINECRQSPCSQLCTNSPGSFSCSCKSGFELQSDKTTCKEKKINCSPNDIACIEKCSQSGNCSCPPGSVMSPDGETCVEVNECSLFRGVCHQNCVNTPRGYRCSCSQGYELDNNGISCTDIDECSRGSHGCHHNCRNVPGSYFCSCRRGFRLSNDLKTCVDINECALYPGTCPFPSRCRNTIGGHTCECPKGFVMDRQKICVDENECAKSNGGCSQRCENFPGSFRCSCQYGFMLQADRKTCKDIDECKRYSFLCQFSCVNTPGGYKCSCPPDKLQHPNGFMCL</sequence>
<evidence type="ECO:0000256" key="5">
    <source>
        <dbReference type="ARBA" id="ARBA00022729"/>
    </source>
</evidence>
<dbReference type="EMBL" id="CALNXK010000083">
    <property type="protein sequence ID" value="CAH3148378.1"/>
    <property type="molecule type" value="Genomic_DNA"/>
</dbReference>
<comment type="subcellular location">
    <subcellularLocation>
        <location evidence="1">Secreted</location>
        <location evidence="1">Extracellular space</location>
        <location evidence="1">Extracellular matrix</location>
    </subcellularLocation>
</comment>
<keyword evidence="3" id="KW-0964">Secreted</keyword>
<dbReference type="SUPFAM" id="SSF57184">
    <property type="entry name" value="Growth factor receptor domain"/>
    <property type="match status" value="3"/>
</dbReference>
<evidence type="ECO:0000256" key="9">
    <source>
        <dbReference type="PROSITE-ProRule" id="PRU00076"/>
    </source>
</evidence>
<dbReference type="PROSITE" id="PS01187">
    <property type="entry name" value="EGF_CA"/>
    <property type="match status" value="1"/>
</dbReference>
<organism evidence="12 13">
    <name type="scientific">Porites lobata</name>
    <dbReference type="NCBI Taxonomy" id="104759"/>
    <lineage>
        <taxon>Eukaryota</taxon>
        <taxon>Metazoa</taxon>
        <taxon>Cnidaria</taxon>
        <taxon>Anthozoa</taxon>
        <taxon>Hexacorallia</taxon>
        <taxon>Scleractinia</taxon>
        <taxon>Fungiina</taxon>
        <taxon>Poritidae</taxon>
        <taxon>Porites</taxon>
    </lineage>
</organism>
<dbReference type="Gene3D" id="2.10.25.10">
    <property type="entry name" value="Laminin"/>
    <property type="match status" value="8"/>
</dbReference>
<comment type="similarity">
    <text evidence="2">Belongs to the fibulin family.</text>
</comment>
<dbReference type="InterPro" id="IPR000742">
    <property type="entry name" value="EGF"/>
</dbReference>
<comment type="caution">
    <text evidence="9">Lacks conserved residue(s) required for the propagation of feature annotation.</text>
</comment>
<evidence type="ECO:0000256" key="3">
    <source>
        <dbReference type="ARBA" id="ARBA00022530"/>
    </source>
</evidence>
<dbReference type="InterPro" id="IPR009030">
    <property type="entry name" value="Growth_fac_rcpt_cys_sf"/>
</dbReference>
<feature type="domain" description="EGF-like" evidence="11">
    <location>
        <begin position="457"/>
        <end position="498"/>
    </location>
</feature>
<feature type="domain" description="EGF-like" evidence="11">
    <location>
        <begin position="375"/>
        <end position="411"/>
    </location>
</feature>
<evidence type="ECO:0000313" key="12">
    <source>
        <dbReference type="EMBL" id="CAH3148378.1"/>
    </source>
</evidence>